<proteinExistence type="predicted"/>
<dbReference type="PATRIC" id="fig|1265738.3.peg.1775"/>
<protein>
    <submittedName>
        <fullName evidence="1">Uncharacterized protein</fullName>
    </submittedName>
</protein>
<dbReference type="Proteomes" id="UP000011991">
    <property type="component" value="Unassembled WGS sequence"/>
</dbReference>
<evidence type="ECO:0000313" key="1">
    <source>
        <dbReference type="EMBL" id="EMI21303.1"/>
    </source>
</evidence>
<dbReference type="AlphaFoldDB" id="M5RPQ6"/>
<evidence type="ECO:0000313" key="2">
    <source>
        <dbReference type="Proteomes" id="UP000011991"/>
    </source>
</evidence>
<sequence length="48" mass="4977">MPARSANTIVQGIDVTIDLPVHGDDPFGIVIATNNTAIGQGQRNAEMG</sequence>
<keyword evidence="2" id="KW-1185">Reference proteome</keyword>
<comment type="caution">
    <text evidence="1">The sequence shown here is derived from an EMBL/GenBank/DDBJ whole genome shotgun (WGS) entry which is preliminary data.</text>
</comment>
<organism evidence="1 2">
    <name type="scientific">Rhodopirellula maiorica SM1</name>
    <dbReference type="NCBI Taxonomy" id="1265738"/>
    <lineage>
        <taxon>Bacteria</taxon>
        <taxon>Pseudomonadati</taxon>
        <taxon>Planctomycetota</taxon>
        <taxon>Planctomycetia</taxon>
        <taxon>Pirellulales</taxon>
        <taxon>Pirellulaceae</taxon>
        <taxon>Novipirellula</taxon>
    </lineage>
</organism>
<name>M5RPQ6_9BACT</name>
<accession>M5RPQ6</accession>
<gene>
    <name evidence="1" type="ORF">RMSM_01783</name>
</gene>
<reference evidence="1 2" key="1">
    <citation type="journal article" date="2013" name="Mar. Genomics">
        <title>Expression of sulfatases in Rhodopirellula baltica and the diversity of sulfatases in the genus Rhodopirellula.</title>
        <authorList>
            <person name="Wegner C.E."/>
            <person name="Richter-Heitmann T."/>
            <person name="Klindworth A."/>
            <person name="Klockow C."/>
            <person name="Richter M."/>
            <person name="Achstetter T."/>
            <person name="Glockner F.O."/>
            <person name="Harder J."/>
        </authorList>
    </citation>
    <scope>NUCLEOTIDE SEQUENCE [LARGE SCALE GENOMIC DNA]</scope>
    <source>
        <strain evidence="1 2">SM1</strain>
    </source>
</reference>
<dbReference type="EMBL" id="ANOG01000261">
    <property type="protein sequence ID" value="EMI21303.1"/>
    <property type="molecule type" value="Genomic_DNA"/>
</dbReference>